<feature type="chain" id="PRO_5040467573" evidence="1">
    <location>
        <begin position="21"/>
        <end position="186"/>
    </location>
</feature>
<dbReference type="EMBL" id="CP086363">
    <property type="protein sequence ID" value="UNI23815.1"/>
    <property type="molecule type" value="Genomic_DNA"/>
</dbReference>
<dbReference type="RefSeq" id="XP_047847296.1">
    <property type="nucleotide sequence ID" value="XM_047991285.1"/>
</dbReference>
<dbReference type="GeneID" id="72071556"/>
<evidence type="ECO:0000313" key="2">
    <source>
        <dbReference type="EMBL" id="UNI23815.1"/>
    </source>
</evidence>
<sequence length="186" mass="20508">MRLSFLAAAAGLVTRATAWARRNPLDTTDQLQLDALAVAINRDNDFTTLRWTARNTIVGALTLRGKLIDELVSKDIDLAVDELVFSAIQKAVKDDPTRSKVYSVNAPPRRIRSLELSVPGGRYSYDNPDCVYRTVPISDRYEYLVHGRRTAPGPSDMTFSLISNPNSRGTVASLLGEDLVVRDDGT</sequence>
<gene>
    <name evidence="2" type="ORF">JDV02_009611</name>
</gene>
<name>A0A9Q8QQ36_9HYPO</name>
<reference evidence="2" key="1">
    <citation type="submission" date="2021-11" db="EMBL/GenBank/DDBJ databases">
        <title>Purpureocillium_takamizusanense_genome.</title>
        <authorList>
            <person name="Nguyen N.-H."/>
        </authorList>
    </citation>
    <scope>NUCLEOTIDE SEQUENCE</scope>
    <source>
        <strain evidence="2">PT3</strain>
    </source>
</reference>
<proteinExistence type="predicted"/>
<dbReference type="OrthoDB" id="3431965at2759"/>
<organism evidence="2 3">
    <name type="scientific">Purpureocillium takamizusanense</name>
    <dbReference type="NCBI Taxonomy" id="2060973"/>
    <lineage>
        <taxon>Eukaryota</taxon>
        <taxon>Fungi</taxon>
        <taxon>Dikarya</taxon>
        <taxon>Ascomycota</taxon>
        <taxon>Pezizomycotina</taxon>
        <taxon>Sordariomycetes</taxon>
        <taxon>Hypocreomycetidae</taxon>
        <taxon>Hypocreales</taxon>
        <taxon>Ophiocordycipitaceae</taxon>
        <taxon>Purpureocillium</taxon>
    </lineage>
</organism>
<dbReference type="Proteomes" id="UP000829364">
    <property type="component" value="Chromosome 10"/>
</dbReference>
<feature type="signal peptide" evidence="1">
    <location>
        <begin position="1"/>
        <end position="20"/>
    </location>
</feature>
<evidence type="ECO:0000313" key="3">
    <source>
        <dbReference type="Proteomes" id="UP000829364"/>
    </source>
</evidence>
<dbReference type="KEGG" id="ptkz:JDV02_009611"/>
<protein>
    <submittedName>
        <fullName evidence="2">Uncharacterized protein</fullName>
    </submittedName>
</protein>
<dbReference type="AlphaFoldDB" id="A0A9Q8QQ36"/>
<evidence type="ECO:0000256" key="1">
    <source>
        <dbReference type="SAM" id="SignalP"/>
    </source>
</evidence>
<keyword evidence="3" id="KW-1185">Reference proteome</keyword>
<accession>A0A9Q8QQ36</accession>
<keyword evidence="1" id="KW-0732">Signal</keyword>